<evidence type="ECO:0000256" key="2">
    <source>
        <dbReference type="SAM" id="MobiDB-lite"/>
    </source>
</evidence>
<gene>
    <name evidence="3" type="ORF">XENOCAPTIV_002814</name>
</gene>
<accession>A0ABV0RF50</accession>
<feature type="coiled-coil region" evidence="1">
    <location>
        <begin position="370"/>
        <end position="397"/>
    </location>
</feature>
<dbReference type="EMBL" id="JAHRIN010043297">
    <property type="protein sequence ID" value="MEQ2206778.1"/>
    <property type="molecule type" value="Genomic_DNA"/>
</dbReference>
<comment type="caution">
    <text evidence="3">The sequence shown here is derived from an EMBL/GenBank/DDBJ whole genome shotgun (WGS) entry which is preliminary data.</text>
</comment>
<dbReference type="PANTHER" id="PTHR44414:SF1">
    <property type="entry name" value="PROTEIN NEDD1"/>
    <property type="match status" value="1"/>
</dbReference>
<dbReference type="InterPro" id="IPR052818">
    <property type="entry name" value="NEDD1_Spindle_Assembly"/>
</dbReference>
<reference evidence="3 4" key="1">
    <citation type="submission" date="2021-06" db="EMBL/GenBank/DDBJ databases">
        <authorList>
            <person name="Palmer J.M."/>
        </authorList>
    </citation>
    <scope>NUCLEOTIDE SEQUENCE [LARGE SCALE GENOMIC DNA]</scope>
    <source>
        <strain evidence="3 4">XC_2019</strain>
        <tissue evidence="3">Muscle</tissue>
    </source>
</reference>
<sequence>MGRSCVVRLKANSGRSSILRWRSSESWDETVWTSSLLLVKVQKSDLFLNLALPDFGVMLSVSIVTSLEMLSREGEGQQLVGRASGGSQRKTPLGTQLGASAGRSCSPLHLINSCFSRTRTAAPAWRGSIRLRPPCPNRPIRVSRSRLFLLQNPASAEPTGFRLSSVMTHLSTGLRPLLQLQVQNGFHGDSLSLGLFLRNLMSWFLCKGSGSAAMAAVSSSLSQNIADVVGRDGAAPLTSLQIHFIQNMIHEMLEEFRSGTKLYLYETLRHQIRLKVSSPEHAFQFKEENWETLNLKVIAPSSESRLISVGLRNELGTTRDDCSLPMTQRGAEPLLGSSSSSASSTGQHGCRSSRERPKLFFSLMTEIHGLIEKYSVNESLVEEIERLREENRRLRANY</sequence>
<proteinExistence type="predicted"/>
<dbReference type="PANTHER" id="PTHR44414">
    <property type="entry name" value="PROTEIN NEDD1"/>
    <property type="match status" value="1"/>
</dbReference>
<protein>
    <submittedName>
        <fullName evidence="3">Uncharacterized protein</fullName>
    </submittedName>
</protein>
<dbReference type="Proteomes" id="UP001434883">
    <property type="component" value="Unassembled WGS sequence"/>
</dbReference>
<name>A0ABV0RF50_9TELE</name>
<evidence type="ECO:0000313" key="4">
    <source>
        <dbReference type="Proteomes" id="UP001434883"/>
    </source>
</evidence>
<feature type="region of interest" description="Disordered" evidence="2">
    <location>
        <begin position="318"/>
        <end position="353"/>
    </location>
</feature>
<keyword evidence="1" id="KW-0175">Coiled coil</keyword>
<organism evidence="3 4">
    <name type="scientific">Xenoophorus captivus</name>
    <dbReference type="NCBI Taxonomy" id="1517983"/>
    <lineage>
        <taxon>Eukaryota</taxon>
        <taxon>Metazoa</taxon>
        <taxon>Chordata</taxon>
        <taxon>Craniata</taxon>
        <taxon>Vertebrata</taxon>
        <taxon>Euteleostomi</taxon>
        <taxon>Actinopterygii</taxon>
        <taxon>Neopterygii</taxon>
        <taxon>Teleostei</taxon>
        <taxon>Neoteleostei</taxon>
        <taxon>Acanthomorphata</taxon>
        <taxon>Ovalentaria</taxon>
        <taxon>Atherinomorphae</taxon>
        <taxon>Cyprinodontiformes</taxon>
        <taxon>Goodeidae</taxon>
        <taxon>Xenoophorus</taxon>
    </lineage>
</organism>
<evidence type="ECO:0000313" key="3">
    <source>
        <dbReference type="EMBL" id="MEQ2206778.1"/>
    </source>
</evidence>
<keyword evidence="4" id="KW-1185">Reference proteome</keyword>
<evidence type="ECO:0000256" key="1">
    <source>
        <dbReference type="SAM" id="Coils"/>
    </source>
</evidence>